<dbReference type="EMBL" id="NPIC01000001">
    <property type="protein sequence ID" value="RDL41798.1"/>
    <property type="molecule type" value="Genomic_DNA"/>
</dbReference>
<evidence type="ECO:0000313" key="3">
    <source>
        <dbReference type="Proteomes" id="UP000254866"/>
    </source>
</evidence>
<name>A0A370U1Z6_9HELO</name>
<protein>
    <submittedName>
        <fullName evidence="2">Uncharacterized protein</fullName>
    </submittedName>
</protein>
<keyword evidence="1" id="KW-0732">Signal</keyword>
<feature type="chain" id="PRO_5016818695" evidence="1">
    <location>
        <begin position="20"/>
        <end position="136"/>
    </location>
</feature>
<feature type="signal peptide" evidence="1">
    <location>
        <begin position="1"/>
        <end position="19"/>
    </location>
</feature>
<reference evidence="2 3" key="1">
    <citation type="journal article" date="2018" name="IMA Fungus">
        <title>IMA Genome-F 9: Draft genome sequence of Annulohypoxylon stygium, Aspergillus mulundensis, Berkeleyomyces basicola (syn. Thielaviopsis basicola), Ceratocystis smalleyi, two Cercospora beticola strains, Coleophoma cylindrospora, Fusarium fracticaudum, Phialophora cf. hyalina, and Morchella septimelata.</title>
        <authorList>
            <person name="Wingfield B.D."/>
            <person name="Bills G.F."/>
            <person name="Dong Y."/>
            <person name="Huang W."/>
            <person name="Nel W.J."/>
            <person name="Swalarsk-Parry B.S."/>
            <person name="Vaghefi N."/>
            <person name="Wilken P.M."/>
            <person name="An Z."/>
            <person name="de Beer Z.W."/>
            <person name="De Vos L."/>
            <person name="Chen L."/>
            <person name="Duong T.A."/>
            <person name="Gao Y."/>
            <person name="Hammerbacher A."/>
            <person name="Kikkert J.R."/>
            <person name="Li Y."/>
            <person name="Li H."/>
            <person name="Li K."/>
            <person name="Li Q."/>
            <person name="Liu X."/>
            <person name="Ma X."/>
            <person name="Naidoo K."/>
            <person name="Pethybridge S.J."/>
            <person name="Sun J."/>
            <person name="Steenkamp E.T."/>
            <person name="van der Nest M.A."/>
            <person name="van Wyk S."/>
            <person name="Wingfield M.J."/>
            <person name="Xiong C."/>
            <person name="Yue Q."/>
            <person name="Zhang X."/>
        </authorList>
    </citation>
    <scope>NUCLEOTIDE SEQUENCE [LARGE SCALE GENOMIC DNA]</scope>
    <source>
        <strain evidence="2 3">BP 5553</strain>
    </source>
</reference>
<evidence type="ECO:0000313" key="2">
    <source>
        <dbReference type="EMBL" id="RDL41798.1"/>
    </source>
</evidence>
<dbReference type="RefSeq" id="XP_031874454.1">
    <property type="nucleotide sequence ID" value="XM_032010400.1"/>
</dbReference>
<proteinExistence type="predicted"/>
<dbReference type="GeneID" id="43594626"/>
<dbReference type="AlphaFoldDB" id="A0A370U1Z6"/>
<accession>A0A370U1Z6</accession>
<evidence type="ECO:0000256" key="1">
    <source>
        <dbReference type="SAM" id="SignalP"/>
    </source>
</evidence>
<gene>
    <name evidence="2" type="ORF">BP5553_01777</name>
</gene>
<sequence>MRLLATLLAVLATLQLCSAWVLEVNGKELRAGSPISETFSSRQAENGCHDIASTITKKGVNDFRFCTIQMFGCQISFYSEALCAGANLGHSGGRGYSWRKNPVSPAGSKMGSFRITGCHSLGGEWGTWDTFRTKEC</sequence>
<organism evidence="2 3">
    <name type="scientific">Venustampulla echinocandica</name>
    <dbReference type="NCBI Taxonomy" id="2656787"/>
    <lineage>
        <taxon>Eukaryota</taxon>
        <taxon>Fungi</taxon>
        <taxon>Dikarya</taxon>
        <taxon>Ascomycota</taxon>
        <taxon>Pezizomycotina</taxon>
        <taxon>Leotiomycetes</taxon>
        <taxon>Helotiales</taxon>
        <taxon>Pleuroascaceae</taxon>
        <taxon>Venustampulla</taxon>
    </lineage>
</organism>
<comment type="caution">
    <text evidence="2">The sequence shown here is derived from an EMBL/GenBank/DDBJ whole genome shotgun (WGS) entry which is preliminary data.</text>
</comment>
<keyword evidence="3" id="KW-1185">Reference proteome</keyword>
<dbReference type="OrthoDB" id="2360823at2759"/>
<dbReference type="Proteomes" id="UP000254866">
    <property type="component" value="Unassembled WGS sequence"/>
</dbReference>